<keyword evidence="13" id="KW-1133">Transmembrane helix</keyword>
<keyword evidence="16" id="KW-1185">Reference proteome</keyword>
<evidence type="ECO:0000256" key="3">
    <source>
        <dbReference type="ARBA" id="ARBA00022642"/>
    </source>
</evidence>
<keyword evidence="2 12" id="KW-0285">Flavoprotein</keyword>
<keyword evidence="3 12" id="KW-0662">Pyridine nucleotide biosynthesis</keyword>
<name>A0A0U1M4Y1_TALIS</name>
<dbReference type="GO" id="GO:0004502">
    <property type="term" value="F:kynurenine 3-monooxygenase activity"/>
    <property type="evidence" value="ECO:0007669"/>
    <property type="project" value="UniProtKB-UniRule"/>
</dbReference>
<dbReference type="InterPro" id="IPR002938">
    <property type="entry name" value="FAD-bd"/>
</dbReference>
<dbReference type="Pfam" id="PF01494">
    <property type="entry name" value="FAD_binding_3"/>
    <property type="match status" value="1"/>
</dbReference>
<evidence type="ECO:0000256" key="11">
    <source>
        <dbReference type="ARBA" id="ARBA00047818"/>
    </source>
</evidence>
<evidence type="ECO:0000256" key="9">
    <source>
        <dbReference type="ARBA" id="ARBA00023128"/>
    </source>
</evidence>
<comment type="function">
    <text evidence="12">Catalyzes the hydroxylation of L-kynurenine (L-Kyn) to form 3-hydroxy-L-kynurenine (L-3OHKyn). Required for synthesis of quinolinic acid.</text>
</comment>
<evidence type="ECO:0000256" key="2">
    <source>
        <dbReference type="ARBA" id="ARBA00022630"/>
    </source>
</evidence>
<keyword evidence="8 12" id="KW-0503">Monooxygenase</keyword>
<proteinExistence type="inferred from homology"/>
<evidence type="ECO:0000256" key="7">
    <source>
        <dbReference type="ARBA" id="ARBA00023002"/>
    </source>
</evidence>
<evidence type="ECO:0000256" key="6">
    <source>
        <dbReference type="ARBA" id="ARBA00022857"/>
    </source>
</evidence>
<dbReference type="STRING" id="28573.A0A0U1M4Y1"/>
<dbReference type="GO" id="GO:0019805">
    <property type="term" value="P:quinolinate biosynthetic process"/>
    <property type="evidence" value="ECO:0007669"/>
    <property type="project" value="UniProtKB-UniRule"/>
</dbReference>
<keyword evidence="5 12" id="KW-0274">FAD</keyword>
<comment type="catalytic activity">
    <reaction evidence="11 12">
        <text>L-kynurenine + NADPH + O2 + H(+) = 3-hydroxy-L-kynurenine + NADP(+) + H2O</text>
        <dbReference type="Rhea" id="RHEA:20545"/>
        <dbReference type="ChEBI" id="CHEBI:15377"/>
        <dbReference type="ChEBI" id="CHEBI:15378"/>
        <dbReference type="ChEBI" id="CHEBI:15379"/>
        <dbReference type="ChEBI" id="CHEBI:57783"/>
        <dbReference type="ChEBI" id="CHEBI:57959"/>
        <dbReference type="ChEBI" id="CHEBI:58125"/>
        <dbReference type="ChEBI" id="CHEBI:58349"/>
        <dbReference type="EC" id="1.14.13.9"/>
    </reaction>
</comment>
<sequence>MSVVSRQKVVIVGAGPVGSLAALYAASRGDEVELYELRGGMETVSFFLEGLLHPIWACDGHSIDTESTSFWKNVTNQIECASDLRDPSTIPLNFTKSINLTISERGINALRQSGHTEAIEPILNNAIPMHGRMIHGRDLSGDLWEASQAYDVHGRAINSVERATLNDALLDELDKTPNVKLFFNHKLTGADFEARTAWFERKLPGNTPKHDGEDASVHFDRPPEVEVQFDYLIGADGAHSASRYHMMKYSRVDYQQEYIDTLWCEFRIPPTENGEFRISPNHLHIWPGTEFMFIALPSPDKSFTCTLFAPAKYFASLGNTPQDLCKSFQDHFPGVSPELINPDDLYDSFTKNPHLPLISIKCRPHHYGSSVAIIGDAAHAVLPFYGQGLNAGMEDVRVLFETLDEQGVYDETNDSARRHHLRAAAFEKYTAKRVADAHAINDLSKGNFIEMRSGVTSRMYKLRKFIEENLDHYMPQLGWQTQYSRVSFTNMPYSEVIKAAEKQRVFLSGTLGTALFTTAAAGLALGCIMLLKGPRQFAPYRLLNNLSWRQYR</sequence>
<comment type="similarity">
    <text evidence="12">Belongs to the aromatic-ring hydroxylase family. KMO subfamily.</text>
</comment>
<dbReference type="GO" id="GO:0043420">
    <property type="term" value="P:anthranilate metabolic process"/>
    <property type="evidence" value="ECO:0007669"/>
    <property type="project" value="UniProtKB-UniRule"/>
</dbReference>
<dbReference type="Proteomes" id="UP000054383">
    <property type="component" value="Unassembled WGS sequence"/>
</dbReference>
<keyword evidence="13" id="KW-0812">Transmembrane</keyword>
<dbReference type="OrthoDB" id="10053569at2759"/>
<dbReference type="EMBL" id="CVMT01000007">
    <property type="protein sequence ID" value="CRG90046.1"/>
    <property type="molecule type" value="Genomic_DNA"/>
</dbReference>
<keyword evidence="7 12" id="KW-0560">Oxidoreductase</keyword>
<accession>A0A0U1M4Y1</accession>
<dbReference type="OMA" id="REFMFIA"/>
<dbReference type="GO" id="GO:0005741">
    <property type="term" value="C:mitochondrial outer membrane"/>
    <property type="evidence" value="ECO:0007669"/>
    <property type="project" value="UniProtKB-SubCell"/>
</dbReference>
<dbReference type="GO" id="GO:0034354">
    <property type="term" value="P:'de novo' NAD+ biosynthetic process from L-tryptophan"/>
    <property type="evidence" value="ECO:0007669"/>
    <property type="project" value="UniProtKB-UniRule"/>
</dbReference>
<evidence type="ECO:0000313" key="16">
    <source>
        <dbReference type="Proteomes" id="UP000054383"/>
    </source>
</evidence>
<dbReference type="GO" id="GO:0070189">
    <property type="term" value="P:kynurenine metabolic process"/>
    <property type="evidence" value="ECO:0007669"/>
    <property type="project" value="TreeGrafter"/>
</dbReference>
<evidence type="ECO:0000256" key="5">
    <source>
        <dbReference type="ARBA" id="ARBA00022827"/>
    </source>
</evidence>
<keyword evidence="4 12" id="KW-1000">Mitochondrion outer membrane</keyword>
<dbReference type="EC" id="1.14.13.9" evidence="12"/>
<dbReference type="InterPro" id="IPR036188">
    <property type="entry name" value="FAD/NAD-bd_sf"/>
</dbReference>
<dbReference type="PANTHER" id="PTHR46028">
    <property type="entry name" value="KYNURENINE 3-MONOOXYGENASE"/>
    <property type="match status" value="1"/>
</dbReference>
<dbReference type="SUPFAM" id="SSF51905">
    <property type="entry name" value="FAD/NAD(P)-binding domain"/>
    <property type="match status" value="1"/>
</dbReference>
<dbReference type="InterPro" id="IPR027545">
    <property type="entry name" value="Kynurenine_monooxygenase"/>
</dbReference>
<dbReference type="GO" id="GO:0071949">
    <property type="term" value="F:FAD binding"/>
    <property type="evidence" value="ECO:0007669"/>
    <property type="project" value="InterPro"/>
</dbReference>
<dbReference type="UniPathway" id="UPA00253">
    <property type="reaction ID" value="UER00328"/>
</dbReference>
<dbReference type="PRINTS" id="PR00420">
    <property type="entry name" value="RNGMNOXGNASE"/>
</dbReference>
<comment type="pathway">
    <text evidence="12">Cofactor biosynthesis; NAD(+) biosynthesis; quinolinate from L-kynurenine: step 1/3.</text>
</comment>
<dbReference type="HAMAP" id="MF_01971">
    <property type="entry name" value="Kynurenine_monooxygenase"/>
    <property type="match status" value="1"/>
</dbReference>
<dbReference type="GO" id="GO:0006569">
    <property type="term" value="P:L-tryptophan catabolic process"/>
    <property type="evidence" value="ECO:0007669"/>
    <property type="project" value="UniProtKB-UniRule"/>
</dbReference>
<evidence type="ECO:0000256" key="1">
    <source>
        <dbReference type="ARBA" id="ARBA00001974"/>
    </source>
</evidence>
<comment type="cofactor">
    <cofactor evidence="1 12">
        <name>FAD</name>
        <dbReference type="ChEBI" id="CHEBI:57692"/>
    </cofactor>
</comment>
<evidence type="ECO:0000256" key="4">
    <source>
        <dbReference type="ARBA" id="ARBA00022787"/>
    </source>
</evidence>
<gene>
    <name evidence="12" type="primary">BNA4</name>
    <name evidence="15" type="ORF">PISL3812_07087</name>
</gene>
<evidence type="ECO:0000256" key="10">
    <source>
        <dbReference type="ARBA" id="ARBA00023136"/>
    </source>
</evidence>
<keyword evidence="10 12" id="KW-0472">Membrane</keyword>
<feature type="transmembrane region" description="Helical" evidence="13">
    <location>
        <begin position="505"/>
        <end position="531"/>
    </location>
</feature>
<reference evidence="15 16" key="1">
    <citation type="submission" date="2015-04" db="EMBL/GenBank/DDBJ databases">
        <authorList>
            <person name="Syromyatnikov M.Y."/>
            <person name="Popov V.N."/>
        </authorList>
    </citation>
    <scope>NUCLEOTIDE SEQUENCE [LARGE SCALE GENOMIC DNA]</scope>
    <source>
        <strain evidence="15">WF-38-12</strain>
    </source>
</reference>
<evidence type="ECO:0000256" key="8">
    <source>
        <dbReference type="ARBA" id="ARBA00023033"/>
    </source>
</evidence>
<dbReference type="PANTHER" id="PTHR46028:SF2">
    <property type="entry name" value="KYNURENINE 3-MONOOXYGENASE"/>
    <property type="match status" value="1"/>
</dbReference>
<dbReference type="AlphaFoldDB" id="A0A0U1M4Y1"/>
<evidence type="ECO:0000256" key="12">
    <source>
        <dbReference type="HAMAP-Rule" id="MF_03018"/>
    </source>
</evidence>
<organism evidence="15 16">
    <name type="scientific">Talaromyces islandicus</name>
    <name type="common">Penicillium islandicum</name>
    <dbReference type="NCBI Taxonomy" id="28573"/>
    <lineage>
        <taxon>Eukaryota</taxon>
        <taxon>Fungi</taxon>
        <taxon>Dikarya</taxon>
        <taxon>Ascomycota</taxon>
        <taxon>Pezizomycotina</taxon>
        <taxon>Eurotiomycetes</taxon>
        <taxon>Eurotiomycetidae</taxon>
        <taxon>Eurotiales</taxon>
        <taxon>Trichocomaceae</taxon>
        <taxon>Talaromyces</taxon>
        <taxon>Talaromyces sect. Islandici</taxon>
    </lineage>
</organism>
<evidence type="ECO:0000256" key="13">
    <source>
        <dbReference type="SAM" id="Phobius"/>
    </source>
</evidence>
<feature type="domain" description="FAD-binding" evidence="14">
    <location>
        <begin position="201"/>
        <end position="403"/>
    </location>
</feature>
<protein>
    <recommendedName>
        <fullName evidence="12">Kynurenine 3-monooxygenase</fullName>
        <ecNumber evidence="12">1.14.13.9</ecNumber>
    </recommendedName>
    <alternativeName>
        <fullName evidence="12">Biosynthesis of nicotinic acid protein 4</fullName>
    </alternativeName>
    <alternativeName>
        <fullName evidence="12">Kynurenine 3-hydroxylase</fullName>
    </alternativeName>
</protein>
<keyword evidence="9 12" id="KW-0496">Mitochondrion</keyword>
<comment type="subcellular location">
    <subcellularLocation>
        <location evidence="12">Mitochondrion outer membrane</location>
    </subcellularLocation>
</comment>
<keyword evidence="6 12" id="KW-0521">NADP</keyword>
<evidence type="ECO:0000259" key="14">
    <source>
        <dbReference type="Pfam" id="PF01494"/>
    </source>
</evidence>
<dbReference type="FunFam" id="3.50.50.60:FF:000129">
    <property type="entry name" value="Kynurenine 3-monooxygenase"/>
    <property type="match status" value="1"/>
</dbReference>
<dbReference type="Gene3D" id="3.50.50.60">
    <property type="entry name" value="FAD/NAD(P)-binding domain"/>
    <property type="match status" value="2"/>
</dbReference>
<evidence type="ECO:0000313" key="15">
    <source>
        <dbReference type="EMBL" id="CRG90046.1"/>
    </source>
</evidence>